<evidence type="ECO:0000256" key="5">
    <source>
        <dbReference type="SAM" id="Phobius"/>
    </source>
</evidence>
<evidence type="ECO:0000313" key="8">
    <source>
        <dbReference type="Proteomes" id="UP000637074"/>
    </source>
</evidence>
<dbReference type="PANTHER" id="PTHR37422:SF23">
    <property type="entry name" value="TEICHURONIC ACID BIOSYNTHESIS PROTEIN TUAE"/>
    <property type="match status" value="1"/>
</dbReference>
<comment type="caution">
    <text evidence="7">The sequence shown here is derived from an EMBL/GenBank/DDBJ whole genome shotgun (WGS) entry which is preliminary data.</text>
</comment>
<evidence type="ECO:0000313" key="7">
    <source>
        <dbReference type="EMBL" id="GHH99508.1"/>
    </source>
</evidence>
<feature type="transmembrane region" description="Helical" evidence="5">
    <location>
        <begin position="366"/>
        <end position="385"/>
    </location>
</feature>
<dbReference type="InterPro" id="IPR051533">
    <property type="entry name" value="WaaL-like"/>
</dbReference>
<comment type="subcellular location">
    <subcellularLocation>
        <location evidence="1">Membrane</location>
        <topology evidence="1">Multi-pass membrane protein</topology>
    </subcellularLocation>
</comment>
<evidence type="ECO:0000259" key="6">
    <source>
        <dbReference type="Pfam" id="PF04932"/>
    </source>
</evidence>
<keyword evidence="3 5" id="KW-1133">Transmembrane helix</keyword>
<feature type="transmembrane region" description="Helical" evidence="5">
    <location>
        <begin position="333"/>
        <end position="354"/>
    </location>
</feature>
<dbReference type="NCBIfam" id="NF047675">
    <property type="entry name" value="TeichurnBiosyTuaE"/>
    <property type="match status" value="1"/>
</dbReference>
<evidence type="ECO:0000256" key="1">
    <source>
        <dbReference type="ARBA" id="ARBA00004141"/>
    </source>
</evidence>
<gene>
    <name evidence="7" type="primary">tuaE</name>
    <name evidence="7" type="ORF">AM1BK_30510</name>
</gene>
<name>A0ABQ3N692_9BACI</name>
<organism evidence="7 8">
    <name type="scientific">Neobacillus kokaensis</name>
    <dbReference type="NCBI Taxonomy" id="2759023"/>
    <lineage>
        <taxon>Bacteria</taxon>
        <taxon>Bacillati</taxon>
        <taxon>Bacillota</taxon>
        <taxon>Bacilli</taxon>
        <taxon>Bacillales</taxon>
        <taxon>Bacillaceae</taxon>
        <taxon>Neobacillus</taxon>
    </lineage>
</organism>
<keyword evidence="2 5" id="KW-0812">Transmembrane</keyword>
<protein>
    <submittedName>
        <fullName evidence="7">Teichuronic acid biosynthesis protein TuaE</fullName>
    </submittedName>
</protein>
<dbReference type="EMBL" id="BNDS01000013">
    <property type="protein sequence ID" value="GHH99508.1"/>
    <property type="molecule type" value="Genomic_DNA"/>
</dbReference>
<feature type="domain" description="O-antigen ligase-related" evidence="6">
    <location>
        <begin position="195"/>
        <end position="342"/>
    </location>
</feature>
<accession>A0ABQ3N692</accession>
<reference evidence="7 8" key="1">
    <citation type="journal article" date="2022" name="Int. J. Syst. Evol. Microbiol.">
        <title>Neobacillus kokaensis sp. nov., isolated from soil.</title>
        <authorList>
            <person name="Yuki K."/>
            <person name="Matsubara H."/>
            <person name="Yamaguchi S."/>
        </authorList>
    </citation>
    <scope>NUCLEOTIDE SEQUENCE [LARGE SCALE GENOMIC DNA]</scope>
    <source>
        <strain evidence="7 8">LOB 377</strain>
    </source>
</reference>
<feature type="transmembrane region" description="Helical" evidence="5">
    <location>
        <begin position="234"/>
        <end position="255"/>
    </location>
</feature>
<evidence type="ECO:0000256" key="4">
    <source>
        <dbReference type="ARBA" id="ARBA00023136"/>
    </source>
</evidence>
<sequence>MYILVISTFLNQSLVSIDVGFFNLFLYRVVLIAAAAFFIFHIVKEKNLPQYWKEVNVKGVLFFLVFWLAYGAVSLLWAKSIIEGIKALFLLGLGISFIFLAVFTFTRMTHLFWFYGIWLFMTVMLLVIGLMNHFTQIQLPTSTLYGAPEYKRSYPTAVFFNQNDFATFLTISFFFYLSLAKNSKQEWFKTAGLLLAILCTVIIYWTESRASLLGVGFGLVAYTYILLPKVLKKIAVIGGTVAFTFGVLVFSGKIVEKFASMLSASDAYLSNEILPSNIARINLLKNTLYYFVESFGFGVGAGNIPFYLKNESIYATNHVVEVHNWLAEIMGNYGIFVLLGYVTMYAYLLFQLYKFYQAQCSWKHKLMLEAGMMGMVGFLVSSISPSSVSNLFFHWVFLGFVISMVSVFTGAKGKLREIPVKEKDSNVA</sequence>
<feature type="transmembrane region" description="Helical" evidence="5">
    <location>
        <begin position="55"/>
        <end position="78"/>
    </location>
</feature>
<dbReference type="PANTHER" id="PTHR37422">
    <property type="entry name" value="TEICHURONIC ACID BIOSYNTHESIS PROTEIN TUAE"/>
    <property type="match status" value="1"/>
</dbReference>
<evidence type="ECO:0000256" key="2">
    <source>
        <dbReference type="ARBA" id="ARBA00022692"/>
    </source>
</evidence>
<evidence type="ECO:0000256" key="3">
    <source>
        <dbReference type="ARBA" id="ARBA00022989"/>
    </source>
</evidence>
<feature type="transmembrane region" description="Helical" evidence="5">
    <location>
        <begin position="391"/>
        <end position="411"/>
    </location>
</feature>
<feature type="transmembrane region" description="Helical" evidence="5">
    <location>
        <begin position="112"/>
        <end position="134"/>
    </location>
</feature>
<feature type="transmembrane region" description="Helical" evidence="5">
    <location>
        <begin position="211"/>
        <end position="227"/>
    </location>
</feature>
<feature type="transmembrane region" description="Helical" evidence="5">
    <location>
        <begin position="154"/>
        <end position="175"/>
    </location>
</feature>
<keyword evidence="4 5" id="KW-0472">Membrane</keyword>
<keyword evidence="8" id="KW-1185">Reference proteome</keyword>
<proteinExistence type="predicted"/>
<dbReference type="Pfam" id="PF04932">
    <property type="entry name" value="Wzy_C"/>
    <property type="match status" value="1"/>
</dbReference>
<dbReference type="InterPro" id="IPR007016">
    <property type="entry name" value="O-antigen_ligase-rel_domated"/>
</dbReference>
<dbReference type="Proteomes" id="UP000637074">
    <property type="component" value="Unassembled WGS sequence"/>
</dbReference>
<feature type="transmembrane region" description="Helical" evidence="5">
    <location>
        <begin position="84"/>
        <end position="105"/>
    </location>
</feature>
<feature type="transmembrane region" description="Helical" evidence="5">
    <location>
        <begin position="187"/>
        <end position="205"/>
    </location>
</feature>
<feature type="transmembrane region" description="Helical" evidence="5">
    <location>
        <begin position="25"/>
        <end position="43"/>
    </location>
</feature>